<name>A0A655ABU9_MYCTX</name>
<evidence type="ECO:0000313" key="2">
    <source>
        <dbReference type="EMBL" id="CKS48989.1"/>
    </source>
</evidence>
<accession>A0A655ABU9</accession>
<keyword evidence="1" id="KW-0472">Membrane</keyword>
<gene>
    <name evidence="2" type="ORF">ERS027659_03178</name>
</gene>
<reference evidence="2 3" key="1">
    <citation type="submission" date="2015-03" db="EMBL/GenBank/DDBJ databases">
        <authorList>
            <consortium name="Pathogen Informatics"/>
        </authorList>
    </citation>
    <scope>NUCLEOTIDE SEQUENCE [LARGE SCALE GENOMIC DNA]</scope>
    <source>
        <strain evidence="2 3">Bir 185</strain>
    </source>
</reference>
<evidence type="ECO:0000313" key="3">
    <source>
        <dbReference type="Proteomes" id="UP000050164"/>
    </source>
</evidence>
<dbReference type="Proteomes" id="UP000050164">
    <property type="component" value="Unassembled WGS sequence"/>
</dbReference>
<feature type="transmembrane region" description="Helical" evidence="1">
    <location>
        <begin position="91"/>
        <end position="111"/>
    </location>
</feature>
<evidence type="ECO:0000256" key="1">
    <source>
        <dbReference type="SAM" id="Phobius"/>
    </source>
</evidence>
<keyword evidence="1" id="KW-1133">Transmembrane helix</keyword>
<dbReference type="EMBL" id="CNFT01000874">
    <property type="protein sequence ID" value="CKS48989.1"/>
    <property type="molecule type" value="Genomic_DNA"/>
</dbReference>
<proteinExistence type="predicted"/>
<keyword evidence="1" id="KW-0812">Transmembrane</keyword>
<dbReference type="AlphaFoldDB" id="A0A655ABU9"/>
<organism evidence="2 3">
    <name type="scientific">Mycobacterium tuberculosis</name>
    <dbReference type="NCBI Taxonomy" id="1773"/>
    <lineage>
        <taxon>Bacteria</taxon>
        <taxon>Bacillati</taxon>
        <taxon>Actinomycetota</taxon>
        <taxon>Actinomycetes</taxon>
        <taxon>Mycobacteriales</taxon>
        <taxon>Mycobacteriaceae</taxon>
        <taxon>Mycobacterium</taxon>
        <taxon>Mycobacterium tuberculosis complex</taxon>
    </lineage>
</organism>
<sequence length="132" mass="13788">MCISSKKTAPPNAPSSISSVFFSASAMYRPNSLVRLVSTTSGLRSTVNPHSCLVKALATEVFPVPGGPSNKVWRDVTGTGSPILARAKFTFVVDLMSLISFLACSMPSIALSSASPSAKYFAAISAWRAASV</sequence>
<protein>
    <submittedName>
        <fullName evidence="2">Uncharacterized protein</fullName>
    </submittedName>
</protein>